<evidence type="ECO:0000313" key="1">
    <source>
        <dbReference type="EMBL" id="KZV78438.1"/>
    </source>
</evidence>
<dbReference type="EMBL" id="KV426899">
    <property type="protein sequence ID" value="KZV78438.1"/>
    <property type="molecule type" value="Genomic_DNA"/>
</dbReference>
<dbReference type="AlphaFoldDB" id="A0A166MV67"/>
<dbReference type="InterPro" id="IPR027417">
    <property type="entry name" value="P-loop_NTPase"/>
</dbReference>
<feature type="non-terminal residue" evidence="1">
    <location>
        <position position="1"/>
    </location>
</feature>
<dbReference type="InterPro" id="IPR051055">
    <property type="entry name" value="PIF1_helicase"/>
</dbReference>
<dbReference type="InParanoid" id="A0A166MV67"/>
<dbReference type="STRING" id="1314781.A0A166MV67"/>
<evidence type="ECO:0008006" key="3">
    <source>
        <dbReference type="Google" id="ProtNLM"/>
    </source>
</evidence>
<accession>A0A166MV67</accession>
<dbReference type="OrthoDB" id="2986975at2759"/>
<proteinExistence type="predicted"/>
<organism evidence="1 2">
    <name type="scientific">Exidia glandulosa HHB12029</name>
    <dbReference type="NCBI Taxonomy" id="1314781"/>
    <lineage>
        <taxon>Eukaryota</taxon>
        <taxon>Fungi</taxon>
        <taxon>Dikarya</taxon>
        <taxon>Basidiomycota</taxon>
        <taxon>Agaricomycotina</taxon>
        <taxon>Agaricomycetes</taxon>
        <taxon>Auriculariales</taxon>
        <taxon>Exidiaceae</taxon>
        <taxon>Exidia</taxon>
    </lineage>
</organism>
<protein>
    <recommendedName>
        <fullName evidence="3">DNA helicase</fullName>
    </recommendedName>
</protein>
<name>A0A166MV67_EXIGL</name>
<dbReference type="SUPFAM" id="SSF52540">
    <property type="entry name" value="P-loop containing nucleoside triphosphate hydrolases"/>
    <property type="match status" value="1"/>
</dbReference>
<dbReference type="Proteomes" id="UP000077266">
    <property type="component" value="Unassembled WGS sequence"/>
</dbReference>
<evidence type="ECO:0000313" key="2">
    <source>
        <dbReference type="Proteomes" id="UP000077266"/>
    </source>
</evidence>
<sequence>GRHARRKLEAFWAQVRYLIIDEISMVSCEFLQKLASIVGEAKGGSFPPVGGRPLYWPSDASLKEEEKIGRQLYEQFETVVILKQQMRTDDPVWRGFLGRLRHGACNRQDEELLQTMNMRSAQYDTTDLGEEWNEAILVTPRHAVRRRWNQAALRKHCQSSGRQLYKCRSWDTIGGRALTLRERFMLAEQNARKHYRSVQKTLEDVIELAVGMKVMITLNMQTDIDLANGARGEIVDIVLHPDEPNI</sequence>
<reference evidence="1 2" key="1">
    <citation type="journal article" date="2016" name="Mol. Biol. Evol.">
        <title>Comparative Genomics of Early-Diverging Mushroom-Forming Fungi Provides Insights into the Origins of Lignocellulose Decay Capabilities.</title>
        <authorList>
            <person name="Nagy L.G."/>
            <person name="Riley R."/>
            <person name="Tritt A."/>
            <person name="Adam C."/>
            <person name="Daum C."/>
            <person name="Floudas D."/>
            <person name="Sun H."/>
            <person name="Yadav J.S."/>
            <person name="Pangilinan J."/>
            <person name="Larsson K.H."/>
            <person name="Matsuura K."/>
            <person name="Barry K."/>
            <person name="Labutti K."/>
            <person name="Kuo R."/>
            <person name="Ohm R.A."/>
            <person name="Bhattacharya S.S."/>
            <person name="Shirouzu T."/>
            <person name="Yoshinaga Y."/>
            <person name="Martin F.M."/>
            <person name="Grigoriev I.V."/>
            <person name="Hibbett D.S."/>
        </authorList>
    </citation>
    <scope>NUCLEOTIDE SEQUENCE [LARGE SCALE GENOMIC DNA]</scope>
    <source>
        <strain evidence="1 2">HHB12029</strain>
    </source>
</reference>
<feature type="non-terminal residue" evidence="1">
    <location>
        <position position="246"/>
    </location>
</feature>
<dbReference type="PANTHER" id="PTHR47642">
    <property type="entry name" value="ATP-DEPENDENT DNA HELICASE"/>
    <property type="match status" value="1"/>
</dbReference>
<gene>
    <name evidence="1" type="ORF">EXIGLDRAFT_578011</name>
</gene>
<keyword evidence="2" id="KW-1185">Reference proteome</keyword>